<evidence type="ECO:0000313" key="3">
    <source>
        <dbReference type="EMBL" id="KAK6180326.1"/>
    </source>
</evidence>
<feature type="domain" description="Methyltransferase" evidence="2">
    <location>
        <begin position="492"/>
        <end position="539"/>
    </location>
</feature>
<dbReference type="SUPFAM" id="SSF53335">
    <property type="entry name" value="S-adenosyl-L-methionine-dependent methyltransferases"/>
    <property type="match status" value="1"/>
</dbReference>
<dbReference type="CDD" id="cd02440">
    <property type="entry name" value="AdoMet_MTases"/>
    <property type="match status" value="1"/>
</dbReference>
<feature type="region of interest" description="Disordered" evidence="1">
    <location>
        <begin position="266"/>
        <end position="300"/>
    </location>
</feature>
<protein>
    <recommendedName>
        <fullName evidence="2">Methyltransferase domain-containing protein</fullName>
    </recommendedName>
</protein>
<accession>A0AAN8PW16</accession>
<dbReference type="PANTHER" id="PTHR12496:SF9">
    <property type="entry name" value="METHYLTRANSFERASE-LIKE PROTEIN 25-RELATED"/>
    <property type="match status" value="1"/>
</dbReference>
<keyword evidence="4" id="KW-1185">Reference proteome</keyword>
<feature type="compositionally biased region" description="Basic and acidic residues" evidence="1">
    <location>
        <begin position="280"/>
        <end position="289"/>
    </location>
</feature>
<evidence type="ECO:0000313" key="4">
    <source>
        <dbReference type="Proteomes" id="UP001347796"/>
    </source>
</evidence>
<dbReference type="AlphaFoldDB" id="A0AAN8PW16"/>
<dbReference type="InterPro" id="IPR029063">
    <property type="entry name" value="SAM-dependent_MTases_sf"/>
</dbReference>
<sequence>MSCEKINIDIIKTYLCNFHSFIQKYKVLINAHAVNFFTHEHWDLIPNEMQKELLALTDKELKLLPEVTEFLESRERVAENYLTKNDYLDKLSCGSESEDVESSTKRDSSNCSDTWIPVDKSLNEFLQSVQSHRLEVLNVVTSLDELEHKLNDFTINRSMYGDSNEFMNSGGRSSAGNEFMNKKKSHEIEIMSSICSGLHNKYKTDLVVDIGSGKGYLGTHLASYHNILVVGIDSSSGNTSGATKRSKLMQKHQKIFSKTSFQGEFPDVQQRQSSDQCKLGTREGRRQRASEVGSQAIESSVQEESQIYNVTSVQGESEVARQQSGFQDQQNCVSKTGDNKLILKETPVTSQRETPPDQNEPPINLHISTESMSTEGVSSPPDNREFSVDLHILTEGVSTKINNLDRSGDIEKFSVLNIEEGAVGKTNANFTSLTNNKKPGKSKHKDSGKRVLNYFPQTFYIDKSTELWDVIRTSLPENISGATGLHLDDKHSHKVPNILLTGLHTCGDLASNIIKIFLKEKSVRVLCYVGCCYHLMKEQFLDFSYLHQRNQDFHQRNQDFYQRNQNFHQRNQDSSETTDLHQQNQNSHQKNQNSSESSVPHQSNPDSFKASVPHQQNQYSSESCNLHQPHQSNQDSSEASDIYQSNQDSSEASDIYQSNQDSSEASDIYQRNQGSSEFGFPLSDTLIKNKCFLGKTALNLAVQSPCRYKKQDSELQGRTFFKRALLQKIVCDLFGEDTEVRGLRNVDKNCASFSDYVRRAFVKLGFPTTNLSEELLSNYFDKYHKEEKKLAAFFQLRAALAPCIETLILLDRFAFLLEQDMLENVYLVRLFDAEVSPRCYGFVAIKK</sequence>
<feature type="region of interest" description="Disordered" evidence="1">
    <location>
        <begin position="568"/>
        <end position="668"/>
    </location>
</feature>
<organism evidence="3 4">
    <name type="scientific">Patella caerulea</name>
    <name type="common">Rayed Mediterranean limpet</name>
    <dbReference type="NCBI Taxonomy" id="87958"/>
    <lineage>
        <taxon>Eukaryota</taxon>
        <taxon>Metazoa</taxon>
        <taxon>Spiralia</taxon>
        <taxon>Lophotrochozoa</taxon>
        <taxon>Mollusca</taxon>
        <taxon>Gastropoda</taxon>
        <taxon>Patellogastropoda</taxon>
        <taxon>Patelloidea</taxon>
        <taxon>Patellidae</taxon>
        <taxon>Patella</taxon>
    </lineage>
</organism>
<evidence type="ECO:0000256" key="1">
    <source>
        <dbReference type="SAM" id="MobiDB-lite"/>
    </source>
</evidence>
<proteinExistence type="predicted"/>
<evidence type="ECO:0000259" key="2">
    <source>
        <dbReference type="Pfam" id="PF13679"/>
    </source>
</evidence>
<comment type="caution">
    <text evidence="3">The sequence shown here is derived from an EMBL/GenBank/DDBJ whole genome shotgun (WGS) entry which is preliminary data.</text>
</comment>
<feature type="compositionally biased region" description="Low complexity" evidence="1">
    <location>
        <begin position="582"/>
        <end position="598"/>
    </location>
</feature>
<dbReference type="PANTHER" id="PTHR12496">
    <property type="entry name" value="CGI-41 METHYLTRANSFERASE"/>
    <property type="match status" value="1"/>
</dbReference>
<feature type="compositionally biased region" description="Polar residues" evidence="1">
    <location>
        <begin position="568"/>
        <end position="581"/>
    </location>
</feature>
<dbReference type="Pfam" id="PF13679">
    <property type="entry name" value="Methyltransf_32"/>
    <property type="match status" value="2"/>
</dbReference>
<gene>
    <name evidence="3" type="ORF">SNE40_012503</name>
</gene>
<dbReference type="EMBL" id="JAZGQO010000008">
    <property type="protein sequence ID" value="KAK6180326.1"/>
    <property type="molecule type" value="Genomic_DNA"/>
</dbReference>
<dbReference type="InterPro" id="IPR052220">
    <property type="entry name" value="METTL25"/>
</dbReference>
<feature type="compositionally biased region" description="Polar residues" evidence="1">
    <location>
        <begin position="613"/>
        <end position="668"/>
    </location>
</feature>
<dbReference type="Proteomes" id="UP001347796">
    <property type="component" value="Unassembled WGS sequence"/>
</dbReference>
<name>A0AAN8PW16_PATCE</name>
<feature type="domain" description="Methyltransferase" evidence="2">
    <location>
        <begin position="183"/>
        <end position="262"/>
    </location>
</feature>
<reference evidence="3 4" key="1">
    <citation type="submission" date="2024-01" db="EMBL/GenBank/DDBJ databases">
        <title>The genome of the rayed Mediterranean limpet Patella caerulea (Linnaeus, 1758).</title>
        <authorList>
            <person name="Anh-Thu Weber A."/>
            <person name="Halstead-Nussloch G."/>
        </authorList>
    </citation>
    <scope>NUCLEOTIDE SEQUENCE [LARGE SCALE GENOMIC DNA]</scope>
    <source>
        <strain evidence="3">AATW-2023a</strain>
        <tissue evidence="3">Whole specimen</tissue>
    </source>
</reference>
<dbReference type="InterPro" id="IPR025714">
    <property type="entry name" value="Methyltranfer_dom"/>
</dbReference>